<evidence type="ECO:0000256" key="6">
    <source>
        <dbReference type="ARBA" id="ARBA00022692"/>
    </source>
</evidence>
<dbReference type="SUPFAM" id="SSF52540">
    <property type="entry name" value="P-loop containing nucleoside triphosphate hydrolases"/>
    <property type="match status" value="1"/>
</dbReference>
<keyword evidence="11 14" id="KW-0472">Membrane</keyword>
<name>A0A221T2G5_9DEIO</name>
<feature type="domain" description="Polysaccharide chain length determinant N-terminal" evidence="15">
    <location>
        <begin position="9"/>
        <end position="67"/>
    </location>
</feature>
<evidence type="ECO:0000256" key="10">
    <source>
        <dbReference type="ARBA" id="ARBA00022989"/>
    </source>
</evidence>
<keyword evidence="17" id="KW-0614">Plasmid</keyword>
<evidence type="ECO:0000256" key="5">
    <source>
        <dbReference type="ARBA" id="ARBA00022679"/>
    </source>
</evidence>
<evidence type="ECO:0000256" key="4">
    <source>
        <dbReference type="ARBA" id="ARBA00022519"/>
    </source>
</evidence>
<dbReference type="InterPro" id="IPR003856">
    <property type="entry name" value="LPS_length_determ_N"/>
</dbReference>
<comment type="subcellular location">
    <subcellularLocation>
        <location evidence="1">Cell inner membrane</location>
        <topology evidence="1">Multi-pass membrane protein</topology>
    </subcellularLocation>
</comment>
<keyword evidence="9" id="KW-0067">ATP-binding</keyword>
<evidence type="ECO:0000313" key="18">
    <source>
        <dbReference type="Proteomes" id="UP000259030"/>
    </source>
</evidence>
<keyword evidence="5" id="KW-0808">Transferase</keyword>
<dbReference type="Gene3D" id="3.40.50.300">
    <property type="entry name" value="P-loop containing nucleotide triphosphate hydrolases"/>
    <property type="match status" value="1"/>
</dbReference>
<geneLocation type="plasmid" evidence="18">
    <name>pdfi2</name>
</geneLocation>
<dbReference type="GO" id="GO:0005886">
    <property type="term" value="C:plasma membrane"/>
    <property type="evidence" value="ECO:0007669"/>
    <property type="project" value="UniProtKB-SubCell"/>
</dbReference>
<dbReference type="InterPro" id="IPR027417">
    <property type="entry name" value="P-loop_NTPase"/>
</dbReference>
<dbReference type="Proteomes" id="UP000259030">
    <property type="component" value="Plasmid pDFI2"/>
</dbReference>
<evidence type="ECO:0000259" key="16">
    <source>
        <dbReference type="Pfam" id="PF13614"/>
    </source>
</evidence>
<keyword evidence="4" id="KW-0997">Cell inner membrane</keyword>
<dbReference type="CDD" id="cd05387">
    <property type="entry name" value="BY-kinase"/>
    <property type="match status" value="1"/>
</dbReference>
<dbReference type="InterPro" id="IPR025669">
    <property type="entry name" value="AAA_dom"/>
</dbReference>
<proteinExistence type="inferred from homology"/>
<evidence type="ECO:0000256" key="7">
    <source>
        <dbReference type="ARBA" id="ARBA00022741"/>
    </source>
</evidence>
<dbReference type="InterPro" id="IPR005702">
    <property type="entry name" value="Wzc-like_C"/>
</dbReference>
<keyword evidence="3" id="KW-1003">Cell membrane</keyword>
<sequence length="556" mass="58998">MHDRTSTDMIDLTRSLQALRQSAWAILLCALALGAGAYAYFKRQTPIFQASTMIVSTGSQTGNQTVNQTLVSAPPLPSGALKGALLNLDVLRAINTGLDGLQGLDPAIRVALQRKLLGEAAAGRSSTLRVNGEVDLYGNGIYTISARHTDPGVAAQLANLATEAIIAWDTRRGLVKVTSARQALEVQLRDTERRLALLGPVGAQPTREQATLLNQQAVRTNDLNNLRALERAVVGSLSLVAQAVTPLKPVSPRAGRNAVLAGLFALLASSVLVLVRSSLSRVVSSDLDLHGMQLRLLGEIPRFRTAKKGQSVLAMLHKGQGADSVAFLASNLRGRLGQEAQDRGQDARTLMVTSLLPGDGKSTLVAALAGSFAASGLRTLLIEADVRHPTQRALWGLAAETATWVNLPMAAPFPGEEARDLQAALRNPEAAQARRLSEHLHLVVTAAHEGATRLPTEAFRAALHTWTPRYDVVLVDAPPALAISDPLEMASMVGGVLIVLEPGKANLSGVQRLQDALELANANVLGVAFNKINPRRITTGYGYGYGYSSPARPVKA</sequence>
<evidence type="ECO:0000259" key="15">
    <source>
        <dbReference type="Pfam" id="PF02706"/>
    </source>
</evidence>
<keyword evidence="8" id="KW-0418">Kinase</keyword>
<keyword evidence="12" id="KW-0829">Tyrosine-protein kinase</keyword>
<accession>A0A221T2G5</accession>
<reference evidence="17 18" key="1">
    <citation type="submission" date="2017-05" db="EMBL/GenBank/DDBJ databases">
        <title>The complete genome sequence of Deinococcus ficus isolated from the rhizosphere of the Ficus religiosa L. in Taiwan.</title>
        <authorList>
            <person name="Wu K.-M."/>
            <person name="Liao T.-L."/>
            <person name="Liu Y.-M."/>
            <person name="Young C.-C."/>
            <person name="Tsai S.-F."/>
        </authorList>
    </citation>
    <scope>NUCLEOTIDE SEQUENCE [LARGE SCALE GENOMIC DNA]</scope>
    <source>
        <strain evidence="17 18">CC-FR2-10</strain>
        <plasmid evidence="18">pdfi2</plasmid>
    </source>
</reference>
<dbReference type="RefSeq" id="WP_027462293.1">
    <property type="nucleotide sequence ID" value="NZ_CP021083.1"/>
</dbReference>
<evidence type="ECO:0000313" key="17">
    <source>
        <dbReference type="EMBL" id="ASN83092.1"/>
    </source>
</evidence>
<comment type="catalytic activity">
    <reaction evidence="13">
        <text>L-tyrosyl-[protein] + ATP = O-phospho-L-tyrosyl-[protein] + ADP + H(+)</text>
        <dbReference type="Rhea" id="RHEA:10596"/>
        <dbReference type="Rhea" id="RHEA-COMP:10136"/>
        <dbReference type="Rhea" id="RHEA-COMP:20101"/>
        <dbReference type="ChEBI" id="CHEBI:15378"/>
        <dbReference type="ChEBI" id="CHEBI:30616"/>
        <dbReference type="ChEBI" id="CHEBI:46858"/>
        <dbReference type="ChEBI" id="CHEBI:61978"/>
        <dbReference type="ChEBI" id="CHEBI:456216"/>
    </reaction>
</comment>
<dbReference type="STRING" id="317577.GCA_000419625_03351"/>
<dbReference type="EMBL" id="CP021083">
    <property type="protein sequence ID" value="ASN83092.1"/>
    <property type="molecule type" value="Genomic_DNA"/>
</dbReference>
<comment type="similarity">
    <text evidence="2">Belongs to the etk/wzc family.</text>
</comment>
<evidence type="ECO:0000256" key="3">
    <source>
        <dbReference type="ARBA" id="ARBA00022475"/>
    </source>
</evidence>
<dbReference type="PANTHER" id="PTHR32309:SF31">
    <property type="entry name" value="CAPSULAR EXOPOLYSACCHARIDE FAMILY"/>
    <property type="match status" value="1"/>
</dbReference>
<gene>
    <name evidence="17" type="ORF">DFI_18135</name>
</gene>
<dbReference type="InterPro" id="IPR050445">
    <property type="entry name" value="Bact_polysacc_biosynth/exp"/>
</dbReference>
<evidence type="ECO:0000256" key="13">
    <source>
        <dbReference type="ARBA" id="ARBA00053015"/>
    </source>
</evidence>
<evidence type="ECO:0000256" key="9">
    <source>
        <dbReference type="ARBA" id="ARBA00022840"/>
    </source>
</evidence>
<dbReference type="Pfam" id="PF02706">
    <property type="entry name" value="Wzz"/>
    <property type="match status" value="1"/>
</dbReference>
<keyword evidence="7" id="KW-0547">Nucleotide-binding</keyword>
<evidence type="ECO:0000256" key="2">
    <source>
        <dbReference type="ARBA" id="ARBA00008883"/>
    </source>
</evidence>
<dbReference type="PANTHER" id="PTHR32309">
    <property type="entry name" value="TYROSINE-PROTEIN KINASE"/>
    <property type="match status" value="1"/>
</dbReference>
<organism evidence="17 18">
    <name type="scientific">Deinococcus ficus</name>
    <dbReference type="NCBI Taxonomy" id="317577"/>
    <lineage>
        <taxon>Bacteria</taxon>
        <taxon>Thermotogati</taxon>
        <taxon>Deinococcota</taxon>
        <taxon>Deinococci</taxon>
        <taxon>Deinococcales</taxon>
        <taxon>Deinococcaceae</taxon>
        <taxon>Deinococcus</taxon>
    </lineage>
</organism>
<protein>
    <recommendedName>
        <fullName evidence="19">Chromosome partitioning protein</fullName>
    </recommendedName>
</protein>
<evidence type="ECO:0008006" key="19">
    <source>
        <dbReference type="Google" id="ProtNLM"/>
    </source>
</evidence>
<dbReference type="Pfam" id="PF13614">
    <property type="entry name" value="AAA_31"/>
    <property type="match status" value="1"/>
</dbReference>
<keyword evidence="18" id="KW-1185">Reference proteome</keyword>
<keyword evidence="10 14" id="KW-1133">Transmembrane helix</keyword>
<dbReference type="KEGG" id="dfc:DFI_18135"/>
<evidence type="ECO:0000256" key="1">
    <source>
        <dbReference type="ARBA" id="ARBA00004429"/>
    </source>
</evidence>
<evidence type="ECO:0000256" key="11">
    <source>
        <dbReference type="ARBA" id="ARBA00023136"/>
    </source>
</evidence>
<feature type="transmembrane region" description="Helical" evidence="14">
    <location>
        <begin position="22"/>
        <end position="41"/>
    </location>
</feature>
<evidence type="ECO:0000256" key="14">
    <source>
        <dbReference type="SAM" id="Phobius"/>
    </source>
</evidence>
<evidence type="ECO:0000256" key="12">
    <source>
        <dbReference type="ARBA" id="ARBA00023137"/>
    </source>
</evidence>
<dbReference type="AlphaFoldDB" id="A0A221T2G5"/>
<keyword evidence="6 14" id="KW-0812">Transmembrane</keyword>
<evidence type="ECO:0000256" key="8">
    <source>
        <dbReference type="ARBA" id="ARBA00022777"/>
    </source>
</evidence>
<feature type="domain" description="AAA" evidence="16">
    <location>
        <begin position="358"/>
        <end position="520"/>
    </location>
</feature>